<dbReference type="InterPro" id="IPR023885">
    <property type="entry name" value="4Fe4S-binding_SPASM_dom"/>
</dbReference>
<feature type="domain" description="4Fe4S-binding SPASM" evidence="6">
    <location>
        <begin position="154"/>
        <end position="213"/>
    </location>
</feature>
<dbReference type="InterPro" id="IPR058240">
    <property type="entry name" value="rSAM_sf"/>
</dbReference>
<evidence type="ECO:0000256" key="2">
    <source>
        <dbReference type="ARBA" id="ARBA00022723"/>
    </source>
</evidence>
<evidence type="ECO:0000313" key="7">
    <source>
        <dbReference type="EMBL" id="KKK75653.1"/>
    </source>
</evidence>
<keyword evidence="2" id="KW-0479">Metal-binding</keyword>
<dbReference type="PANTHER" id="PTHR11228">
    <property type="entry name" value="RADICAL SAM DOMAIN PROTEIN"/>
    <property type="match status" value="1"/>
</dbReference>
<feature type="domain" description="Radical SAM core" evidence="5">
    <location>
        <begin position="5"/>
        <end position="97"/>
    </location>
</feature>
<proteinExistence type="predicted"/>
<dbReference type="Gene3D" id="3.20.20.70">
    <property type="entry name" value="Aldolase class I"/>
    <property type="match status" value="1"/>
</dbReference>
<protein>
    <submittedName>
        <fullName evidence="7">Uncharacterized protein</fullName>
    </submittedName>
</protein>
<dbReference type="InterPro" id="IPR050377">
    <property type="entry name" value="Radical_SAM_PqqE_MftC-like"/>
</dbReference>
<evidence type="ECO:0000256" key="3">
    <source>
        <dbReference type="ARBA" id="ARBA00023004"/>
    </source>
</evidence>
<dbReference type="GO" id="GO:0003824">
    <property type="term" value="F:catalytic activity"/>
    <property type="evidence" value="ECO:0007669"/>
    <property type="project" value="InterPro"/>
</dbReference>
<dbReference type="EMBL" id="LAZR01055765">
    <property type="protein sequence ID" value="KKK75653.1"/>
    <property type="molecule type" value="Genomic_DNA"/>
</dbReference>
<dbReference type="GO" id="GO:0051536">
    <property type="term" value="F:iron-sulfur cluster binding"/>
    <property type="evidence" value="ECO:0007669"/>
    <property type="project" value="UniProtKB-KW"/>
</dbReference>
<evidence type="ECO:0000259" key="6">
    <source>
        <dbReference type="Pfam" id="PF13186"/>
    </source>
</evidence>
<dbReference type="InterPro" id="IPR007197">
    <property type="entry name" value="rSAM"/>
</dbReference>
<dbReference type="NCBIfam" id="TIGR04085">
    <property type="entry name" value="rSAM_more_4Fe4S"/>
    <property type="match status" value="1"/>
</dbReference>
<evidence type="ECO:0000256" key="4">
    <source>
        <dbReference type="ARBA" id="ARBA00023014"/>
    </source>
</evidence>
<evidence type="ECO:0000256" key="1">
    <source>
        <dbReference type="ARBA" id="ARBA00022691"/>
    </source>
</evidence>
<dbReference type="GO" id="GO:0046872">
    <property type="term" value="F:metal ion binding"/>
    <property type="evidence" value="ECO:0007669"/>
    <property type="project" value="UniProtKB-KW"/>
</dbReference>
<accession>A0A0F8Y312</accession>
<dbReference type="SUPFAM" id="SSF102114">
    <property type="entry name" value="Radical SAM enzymes"/>
    <property type="match status" value="1"/>
</dbReference>
<gene>
    <name evidence="7" type="ORF">LCGC14_2871570</name>
</gene>
<name>A0A0F8Y312_9ZZZZ</name>
<organism evidence="7">
    <name type="scientific">marine sediment metagenome</name>
    <dbReference type="NCBI Taxonomy" id="412755"/>
    <lineage>
        <taxon>unclassified sequences</taxon>
        <taxon>metagenomes</taxon>
        <taxon>ecological metagenomes</taxon>
    </lineage>
</organism>
<dbReference type="PANTHER" id="PTHR11228:SF7">
    <property type="entry name" value="PQQA PEPTIDE CYCLASE"/>
    <property type="match status" value="1"/>
</dbReference>
<keyword evidence="3" id="KW-0408">Iron</keyword>
<keyword evidence="4" id="KW-0411">Iron-sulfur</keyword>
<evidence type="ECO:0000259" key="5">
    <source>
        <dbReference type="Pfam" id="PF04055"/>
    </source>
</evidence>
<dbReference type="CDD" id="cd01335">
    <property type="entry name" value="Radical_SAM"/>
    <property type="match status" value="1"/>
</dbReference>
<comment type="caution">
    <text evidence="7">The sequence shown here is derived from an EMBL/GenBank/DDBJ whole genome shotgun (WGS) entry which is preliminary data.</text>
</comment>
<feature type="non-terminal residue" evidence="7">
    <location>
        <position position="1"/>
    </location>
</feature>
<reference evidence="7" key="1">
    <citation type="journal article" date="2015" name="Nature">
        <title>Complex archaea that bridge the gap between prokaryotes and eukaryotes.</title>
        <authorList>
            <person name="Spang A."/>
            <person name="Saw J.H."/>
            <person name="Jorgensen S.L."/>
            <person name="Zaremba-Niedzwiedzka K."/>
            <person name="Martijn J."/>
            <person name="Lind A.E."/>
            <person name="van Eijk R."/>
            <person name="Schleper C."/>
            <person name="Guy L."/>
            <person name="Ettema T.J."/>
        </authorList>
    </citation>
    <scope>NUCLEOTIDE SEQUENCE</scope>
</reference>
<keyword evidence="1" id="KW-0949">S-adenosyl-L-methionine</keyword>
<dbReference type="Pfam" id="PF04055">
    <property type="entry name" value="Radical_SAM"/>
    <property type="match status" value="1"/>
</dbReference>
<dbReference type="Pfam" id="PF13186">
    <property type="entry name" value="SPASM"/>
    <property type="match status" value="1"/>
</dbReference>
<dbReference type="InterPro" id="IPR013785">
    <property type="entry name" value="Aldolase_TIM"/>
</dbReference>
<dbReference type="AlphaFoldDB" id="A0A0F8Y312"/>
<sequence>LIRSAEKIGYEFIEVFTNGVLLNEERIDFLARHNIAVAISLYGPSAAVHERVTLGKGSFQKTVMNAKKMQEKGIKLRAAMVVMNVNQDYVEATMKFARENLGIQNVRYDFVRPSGRGCNASIVADKFLPAQRKTSPEFQCSTETFRRMRYGHQCFSRTICVTAAGDVYPCIMERDAPLGNVSEKSLHNILRNNKAKEIRFLNKDNIEVCRDCEYRYACFDCRPKAQGSSPDNNLYAKPNDCQYNPYTGVWGL</sequence>